<dbReference type="EMBL" id="LJQP01000169">
    <property type="protein sequence ID" value="KPX71536.1"/>
    <property type="molecule type" value="Genomic_DNA"/>
</dbReference>
<comment type="caution">
    <text evidence="1">The sequence shown here is derived from an EMBL/GenBank/DDBJ whole genome shotgun (WGS) entry which is preliminary data.</text>
</comment>
<name>A0A0P9TG25_PSEAV</name>
<evidence type="ECO:0000313" key="2">
    <source>
        <dbReference type="Proteomes" id="UP000050265"/>
    </source>
</evidence>
<proteinExistence type="predicted"/>
<dbReference type="Proteomes" id="UP000050265">
    <property type="component" value="Unassembled WGS sequence"/>
</dbReference>
<accession>A0A0P9TG25</accession>
<gene>
    <name evidence="1" type="ORF">ALO35_102804</name>
</gene>
<evidence type="ECO:0000313" key="1">
    <source>
        <dbReference type="EMBL" id="KPX71536.1"/>
    </source>
</evidence>
<protein>
    <submittedName>
        <fullName evidence="1">Uncharacterized protein</fullName>
    </submittedName>
</protein>
<reference evidence="1 2" key="1">
    <citation type="submission" date="2015-09" db="EMBL/GenBank/DDBJ databases">
        <title>Genome announcement of multiple Pseudomonas syringae strains.</title>
        <authorList>
            <person name="Thakur S."/>
            <person name="Wang P.W."/>
            <person name="Gong Y."/>
            <person name="Weir B.S."/>
            <person name="Guttman D.S."/>
        </authorList>
    </citation>
    <scope>NUCLEOTIDE SEQUENCE [LARGE SCALE GENOMIC DNA]</scope>
    <source>
        <strain evidence="1 2">ICMP3507</strain>
    </source>
</reference>
<dbReference type="AlphaFoldDB" id="A0A0P9TG25"/>
<organism evidence="1 2">
    <name type="scientific">Pseudomonas amygdali pv. lachrymans</name>
    <name type="common">Pseudomonas syringae pv. lachrymans</name>
    <dbReference type="NCBI Taxonomy" id="53707"/>
    <lineage>
        <taxon>Bacteria</taxon>
        <taxon>Pseudomonadati</taxon>
        <taxon>Pseudomonadota</taxon>
        <taxon>Gammaproteobacteria</taxon>
        <taxon>Pseudomonadales</taxon>
        <taxon>Pseudomonadaceae</taxon>
        <taxon>Pseudomonas</taxon>
        <taxon>Pseudomonas amygdali</taxon>
    </lineage>
</organism>
<sequence>MGTLSMKEVTRPFGMTQCEYVWKGCSGGLPSTRPEAFIGRYGPNKCSPTKPYTPSGPVIPSAYVNL</sequence>